<dbReference type="InterPro" id="IPR041492">
    <property type="entry name" value="HAD_2"/>
</dbReference>
<evidence type="ECO:0000259" key="7">
    <source>
        <dbReference type="PROSITE" id="PS51462"/>
    </source>
</evidence>
<comment type="catalytic activity">
    <reaction evidence="1">
        <text>2-phosphoglycolate + H2O = glycolate + phosphate</text>
        <dbReference type="Rhea" id="RHEA:14369"/>
        <dbReference type="ChEBI" id="CHEBI:15377"/>
        <dbReference type="ChEBI" id="CHEBI:29805"/>
        <dbReference type="ChEBI" id="CHEBI:43474"/>
        <dbReference type="ChEBI" id="CHEBI:58033"/>
        <dbReference type="EC" id="3.1.3.18"/>
    </reaction>
</comment>
<evidence type="ECO:0000256" key="1">
    <source>
        <dbReference type="ARBA" id="ARBA00000830"/>
    </source>
</evidence>
<evidence type="ECO:0000256" key="6">
    <source>
        <dbReference type="RuleBase" id="RU003476"/>
    </source>
</evidence>
<dbReference type="SUPFAM" id="SSF56784">
    <property type="entry name" value="HAD-like"/>
    <property type="match status" value="1"/>
</dbReference>
<dbReference type="InterPro" id="IPR015797">
    <property type="entry name" value="NUDIX_hydrolase-like_dom_sf"/>
</dbReference>
<evidence type="ECO:0000313" key="9">
    <source>
        <dbReference type="Proteomes" id="UP000501812"/>
    </source>
</evidence>
<dbReference type="PROSITE" id="PS00893">
    <property type="entry name" value="NUDIX_BOX"/>
    <property type="match status" value="1"/>
</dbReference>
<accession>A0A858RLX2</accession>
<evidence type="ECO:0000313" key="8">
    <source>
        <dbReference type="EMBL" id="QJE97725.1"/>
    </source>
</evidence>
<evidence type="ECO:0000256" key="3">
    <source>
        <dbReference type="ARBA" id="ARBA00006171"/>
    </source>
</evidence>
<dbReference type="SFLD" id="SFLDS00003">
    <property type="entry name" value="Haloacid_Dehalogenase"/>
    <property type="match status" value="1"/>
</dbReference>
<dbReference type="PANTHER" id="PTHR43434">
    <property type="entry name" value="PHOSPHOGLYCOLATE PHOSPHATASE"/>
    <property type="match status" value="1"/>
</dbReference>
<dbReference type="Pfam" id="PF00293">
    <property type="entry name" value="NUDIX"/>
    <property type="match status" value="1"/>
</dbReference>
<keyword evidence="9" id="KW-1185">Reference proteome</keyword>
<dbReference type="PROSITE" id="PS51462">
    <property type="entry name" value="NUDIX"/>
    <property type="match status" value="1"/>
</dbReference>
<comment type="pathway">
    <text evidence="2">Organic acid metabolism; glycolate biosynthesis; glycolate from 2-phosphoglycolate: step 1/1.</text>
</comment>
<comment type="similarity">
    <text evidence="3">Belongs to the HAD-like hydrolase superfamily. CbbY/CbbZ/Gph/YieH family.</text>
</comment>
<dbReference type="KEGG" id="luo:HHL09_18700"/>
<reference evidence="8 9" key="1">
    <citation type="submission" date="2020-04" db="EMBL/GenBank/DDBJ databases">
        <title>Luteolibacter sp. G-1-1-1 isolated from soil.</title>
        <authorList>
            <person name="Dahal R.H."/>
        </authorList>
    </citation>
    <scope>NUCLEOTIDE SEQUENCE [LARGE SCALE GENOMIC DNA]</scope>
    <source>
        <strain evidence="8 9">G-1-1-1</strain>
    </source>
</reference>
<dbReference type="InterPro" id="IPR023198">
    <property type="entry name" value="PGP-like_dom2"/>
</dbReference>
<keyword evidence="5 6" id="KW-0378">Hydrolase</keyword>
<sequence length="349" mass="39415">MFRNLIFDWSGTLVDDLPPVLEATNHVFSIYGVAPLDREAFRLRFRLPYRDFYEEILPGVALEELEVHFRQAFAASTAPVTILPHAREKLEWCRDHGIRCFVLTSMDSEAFAKQLVDLGLADFFEATYSGVLDKREKILGILEAHRLDPAESAFVGDMTHDIDTARHGKMTSIAVLTGYTHAGALAQAKPDLTVPDLEVLRRLFDRPGWRSRPIATVGALLHDDGGKLLMVKTHKWGHRWGIPGGKIRRGESSLDALRREVREETGLEIAEPRFVMVQDSIDSEEFLRPEHFLLLNYVARVSPAEVTLNDEAQEYRWVSAAEALTFDLNRPTRILLDEAMIQGLVGDLA</sequence>
<dbReference type="Gene3D" id="3.40.50.1000">
    <property type="entry name" value="HAD superfamily/HAD-like"/>
    <property type="match status" value="1"/>
</dbReference>
<dbReference type="InterPro" id="IPR000086">
    <property type="entry name" value="NUDIX_hydrolase_dom"/>
</dbReference>
<dbReference type="InterPro" id="IPR036412">
    <property type="entry name" value="HAD-like_sf"/>
</dbReference>
<dbReference type="GO" id="GO:0006281">
    <property type="term" value="P:DNA repair"/>
    <property type="evidence" value="ECO:0007669"/>
    <property type="project" value="TreeGrafter"/>
</dbReference>
<evidence type="ECO:0000256" key="5">
    <source>
        <dbReference type="ARBA" id="ARBA00022801"/>
    </source>
</evidence>
<dbReference type="InterPro" id="IPR020476">
    <property type="entry name" value="Nudix_hydrolase"/>
</dbReference>
<feature type="domain" description="Nudix hydrolase" evidence="7">
    <location>
        <begin position="211"/>
        <end position="342"/>
    </location>
</feature>
<dbReference type="SUPFAM" id="SSF55811">
    <property type="entry name" value="Nudix"/>
    <property type="match status" value="1"/>
</dbReference>
<dbReference type="AlphaFoldDB" id="A0A858RLX2"/>
<protein>
    <recommendedName>
        <fullName evidence="4">phosphoglycolate phosphatase</fullName>
        <ecNumber evidence="4">3.1.3.18</ecNumber>
    </recommendedName>
</protein>
<dbReference type="GO" id="GO:0008967">
    <property type="term" value="F:phosphoglycolate phosphatase activity"/>
    <property type="evidence" value="ECO:0007669"/>
    <property type="project" value="UniProtKB-EC"/>
</dbReference>
<proteinExistence type="inferred from homology"/>
<dbReference type="Gene3D" id="3.90.79.10">
    <property type="entry name" value="Nucleoside Triphosphate Pyrophosphohydrolase"/>
    <property type="match status" value="1"/>
</dbReference>
<dbReference type="SFLD" id="SFLDG01129">
    <property type="entry name" value="C1.5:_HAD__Beta-PGM__Phosphata"/>
    <property type="match status" value="1"/>
</dbReference>
<dbReference type="RefSeq" id="WP_169456151.1">
    <property type="nucleotide sequence ID" value="NZ_CP051774.1"/>
</dbReference>
<evidence type="ECO:0000256" key="2">
    <source>
        <dbReference type="ARBA" id="ARBA00004818"/>
    </source>
</evidence>
<organism evidence="8 9">
    <name type="scientific">Luteolibacter luteus</name>
    <dbReference type="NCBI Taxonomy" id="2728835"/>
    <lineage>
        <taxon>Bacteria</taxon>
        <taxon>Pseudomonadati</taxon>
        <taxon>Verrucomicrobiota</taxon>
        <taxon>Verrucomicrobiia</taxon>
        <taxon>Verrucomicrobiales</taxon>
        <taxon>Verrucomicrobiaceae</taxon>
        <taxon>Luteolibacter</taxon>
    </lineage>
</organism>
<dbReference type="InterPro" id="IPR023214">
    <property type="entry name" value="HAD_sf"/>
</dbReference>
<dbReference type="EC" id="3.1.3.18" evidence="4"/>
<evidence type="ECO:0000256" key="4">
    <source>
        <dbReference type="ARBA" id="ARBA00013078"/>
    </source>
</evidence>
<dbReference type="Proteomes" id="UP000501812">
    <property type="component" value="Chromosome"/>
</dbReference>
<dbReference type="InterPro" id="IPR050155">
    <property type="entry name" value="HAD-like_hydrolase_sf"/>
</dbReference>
<comment type="similarity">
    <text evidence="6">Belongs to the Nudix hydrolase family.</text>
</comment>
<dbReference type="PRINTS" id="PR00502">
    <property type="entry name" value="NUDIXFAMILY"/>
</dbReference>
<dbReference type="GO" id="GO:0005829">
    <property type="term" value="C:cytosol"/>
    <property type="evidence" value="ECO:0007669"/>
    <property type="project" value="TreeGrafter"/>
</dbReference>
<dbReference type="InterPro" id="IPR020084">
    <property type="entry name" value="NUDIX_hydrolase_CS"/>
</dbReference>
<dbReference type="Gene3D" id="1.10.150.240">
    <property type="entry name" value="Putative phosphatase, domain 2"/>
    <property type="match status" value="1"/>
</dbReference>
<name>A0A858RLX2_9BACT</name>
<dbReference type="Pfam" id="PF13419">
    <property type="entry name" value="HAD_2"/>
    <property type="match status" value="1"/>
</dbReference>
<gene>
    <name evidence="8" type="ORF">HHL09_18700</name>
</gene>
<dbReference type="EMBL" id="CP051774">
    <property type="protein sequence ID" value="QJE97725.1"/>
    <property type="molecule type" value="Genomic_DNA"/>
</dbReference>
<dbReference type="PANTHER" id="PTHR43434:SF1">
    <property type="entry name" value="PHOSPHOGLYCOLATE PHOSPHATASE"/>
    <property type="match status" value="1"/>
</dbReference>